<dbReference type="Pfam" id="PF07655">
    <property type="entry name" value="Secretin_N_2"/>
    <property type="match status" value="1"/>
</dbReference>
<dbReference type="PROSITE" id="PS51257">
    <property type="entry name" value="PROKAR_LIPOPROTEIN"/>
    <property type="match status" value="1"/>
</dbReference>
<keyword evidence="1" id="KW-0813">Transport</keyword>
<evidence type="ECO:0000256" key="3">
    <source>
        <dbReference type="ARBA" id="ARBA00023237"/>
    </source>
</evidence>
<dbReference type="InterPro" id="IPR004846">
    <property type="entry name" value="T2SS/T3SS_dom"/>
</dbReference>
<feature type="domain" description="Secretin/TonB short N-terminal" evidence="4">
    <location>
        <begin position="101"/>
        <end position="149"/>
    </location>
</feature>
<proteinExistence type="predicted"/>
<protein>
    <submittedName>
        <fullName evidence="5">Pilus (MSHA type) biogenesis protein MshL</fullName>
    </submittedName>
</protein>
<dbReference type="GO" id="GO:0009306">
    <property type="term" value="P:protein secretion"/>
    <property type="evidence" value="ECO:0007669"/>
    <property type="project" value="InterPro"/>
</dbReference>
<dbReference type="SMART" id="SM00965">
    <property type="entry name" value="STN"/>
    <property type="match status" value="1"/>
</dbReference>
<dbReference type="NCBIfam" id="TIGR02519">
    <property type="entry name" value="pilus_MshL"/>
    <property type="match status" value="1"/>
</dbReference>
<evidence type="ECO:0000256" key="1">
    <source>
        <dbReference type="ARBA" id="ARBA00022448"/>
    </source>
</evidence>
<dbReference type="InterPro" id="IPR011514">
    <property type="entry name" value="Secretin_N_2"/>
</dbReference>
<organism evidence="5 6">
    <name type="scientific">Motiliproteus coralliicola</name>
    <dbReference type="NCBI Taxonomy" id="2283196"/>
    <lineage>
        <taxon>Bacteria</taxon>
        <taxon>Pseudomonadati</taxon>
        <taxon>Pseudomonadota</taxon>
        <taxon>Gammaproteobacteria</taxon>
        <taxon>Oceanospirillales</taxon>
        <taxon>Oceanospirillaceae</taxon>
        <taxon>Motiliproteus</taxon>
    </lineage>
</organism>
<dbReference type="GO" id="GO:0009297">
    <property type="term" value="P:pilus assembly"/>
    <property type="evidence" value="ECO:0007669"/>
    <property type="project" value="InterPro"/>
</dbReference>
<dbReference type="InterPro" id="IPR011662">
    <property type="entry name" value="Secretin/TonB_short_N"/>
</dbReference>
<keyword evidence="2" id="KW-0472">Membrane</keyword>
<reference evidence="5 6" key="1">
    <citation type="submission" date="2018-07" db="EMBL/GenBank/DDBJ databases">
        <title>Motiliproteus coralliicola sp. nov., a bacterium isolated from Coral.</title>
        <authorList>
            <person name="Wang G."/>
        </authorList>
    </citation>
    <scope>NUCLEOTIDE SEQUENCE [LARGE SCALE GENOMIC DNA]</scope>
    <source>
        <strain evidence="5 6">C34</strain>
    </source>
</reference>
<evidence type="ECO:0000313" key="5">
    <source>
        <dbReference type="EMBL" id="RDE18859.1"/>
    </source>
</evidence>
<dbReference type="PANTHER" id="PTHR30332">
    <property type="entry name" value="PROBABLE GENERAL SECRETION PATHWAY PROTEIN D"/>
    <property type="match status" value="1"/>
</dbReference>
<dbReference type="Pfam" id="PF00263">
    <property type="entry name" value="Secretin"/>
    <property type="match status" value="1"/>
</dbReference>
<dbReference type="EMBL" id="QQOH01000004">
    <property type="protein sequence ID" value="RDE18859.1"/>
    <property type="molecule type" value="Genomic_DNA"/>
</dbReference>
<dbReference type="PRINTS" id="PR00811">
    <property type="entry name" value="BCTERIALGSPD"/>
</dbReference>
<name>A0A369WCF5_9GAMM</name>
<evidence type="ECO:0000313" key="6">
    <source>
        <dbReference type="Proteomes" id="UP000253769"/>
    </source>
</evidence>
<dbReference type="Proteomes" id="UP000253769">
    <property type="component" value="Unassembled WGS sequence"/>
</dbReference>
<dbReference type="AlphaFoldDB" id="A0A369WCF5"/>
<sequence length="529" mass="57329">MRGLTAGIVGIALVLSGCQSWQPTTGASAQQDGVLALEQALEDNRKLEAQLQTPPADVMQALLPPLQLQGFDDGEAVRFDLSAQNLDARSFFMDLVRDTPYNMVVSEGIGGRISLELKNVSVEEVMQTVREVYGYEYKRQGNLYQVIPARLETAMFQIDYLNVNRQGDSDIQVSAGAVSQSGEDNASERIVGTRINTKTSTNFWGQMQQTLSAIIGDGEGRSVVISPQAGMVVVKALPSELETVADYLQQAQLTLQRQVILEAKILEVRLSSGFQAGVDWQGVIRNSSESSGNITIGPSAETVTNPDNIDGVFGINFNFTDFNAMIELLERQGQVQVLSSPRVATLNNQKAVIKVGTDEFFVTDISTTTTTGTATTTTPDIELTPFFSGIALDVTPQLSDNGEIILHIHPSISEVNDQQKSIVVGTDTFQLPLAQSTIRESDSVVRASSGQVIVIGGLMQTVSDDRSAKTPVLGDIDGVGGLFRQENQGTQKSELVILLKPTIAGTEAWRNNLQQSLDNFNNLYHREGL</sequence>
<dbReference type="RefSeq" id="WP_114696474.1">
    <property type="nucleotide sequence ID" value="NZ_QQOH01000004.1"/>
</dbReference>
<evidence type="ECO:0000256" key="2">
    <source>
        <dbReference type="ARBA" id="ARBA00023136"/>
    </source>
</evidence>
<dbReference type="GO" id="GO:0015627">
    <property type="term" value="C:type II protein secretion system complex"/>
    <property type="evidence" value="ECO:0007669"/>
    <property type="project" value="TreeGrafter"/>
</dbReference>
<dbReference type="GO" id="GO:0019867">
    <property type="term" value="C:outer membrane"/>
    <property type="evidence" value="ECO:0007669"/>
    <property type="project" value="InterPro"/>
</dbReference>
<dbReference type="Gene3D" id="3.30.1370.130">
    <property type="match status" value="1"/>
</dbReference>
<dbReference type="InterPro" id="IPR013358">
    <property type="entry name" value="Pilus_biogenesis_MshL"/>
</dbReference>
<dbReference type="InterPro" id="IPR050810">
    <property type="entry name" value="Bact_Secretion_Sys_Channel"/>
</dbReference>
<dbReference type="InterPro" id="IPR001775">
    <property type="entry name" value="GspD/PilQ"/>
</dbReference>
<keyword evidence="6" id="KW-1185">Reference proteome</keyword>
<gene>
    <name evidence="5" type="ORF">DV711_14675</name>
</gene>
<accession>A0A369WCF5</accession>
<comment type="caution">
    <text evidence="5">The sequence shown here is derived from an EMBL/GenBank/DDBJ whole genome shotgun (WGS) entry which is preliminary data.</text>
</comment>
<dbReference type="OrthoDB" id="9775455at2"/>
<evidence type="ECO:0000259" key="4">
    <source>
        <dbReference type="SMART" id="SM00965"/>
    </source>
</evidence>
<keyword evidence="3" id="KW-0998">Cell outer membrane</keyword>
<dbReference type="PANTHER" id="PTHR30332:SF17">
    <property type="entry name" value="TYPE IV PILIATION SYSTEM PROTEIN DR_0774-RELATED"/>
    <property type="match status" value="1"/>
</dbReference>